<keyword evidence="2" id="KW-1185">Reference proteome</keyword>
<organism evidence="1 2">
    <name type="scientific">Microvirga subterranea</name>
    <dbReference type="NCBI Taxonomy" id="186651"/>
    <lineage>
        <taxon>Bacteria</taxon>
        <taxon>Pseudomonadati</taxon>
        <taxon>Pseudomonadota</taxon>
        <taxon>Alphaproteobacteria</taxon>
        <taxon>Hyphomicrobiales</taxon>
        <taxon>Methylobacteriaceae</taxon>
        <taxon>Microvirga</taxon>
    </lineage>
</organism>
<protein>
    <submittedName>
        <fullName evidence="1">Uncharacterized protein</fullName>
    </submittedName>
</protein>
<comment type="caution">
    <text evidence="1">The sequence shown here is derived from an EMBL/GenBank/DDBJ whole genome shotgun (WGS) entry which is preliminary data.</text>
</comment>
<proteinExistence type="predicted"/>
<accession>A0A370HV38</accession>
<reference evidence="1 2" key="1">
    <citation type="submission" date="2018-07" db="EMBL/GenBank/DDBJ databases">
        <title>Genomic Encyclopedia of Type Strains, Phase IV (KMG-IV): sequencing the most valuable type-strain genomes for metagenomic binning, comparative biology and taxonomic classification.</title>
        <authorList>
            <person name="Goeker M."/>
        </authorList>
    </citation>
    <scope>NUCLEOTIDE SEQUENCE [LARGE SCALE GENOMIC DNA]</scope>
    <source>
        <strain evidence="1 2">DSM 14364</strain>
    </source>
</reference>
<dbReference type="Proteomes" id="UP000254925">
    <property type="component" value="Unassembled WGS sequence"/>
</dbReference>
<dbReference type="AlphaFoldDB" id="A0A370HV38"/>
<evidence type="ECO:0000313" key="2">
    <source>
        <dbReference type="Proteomes" id="UP000254925"/>
    </source>
</evidence>
<gene>
    <name evidence="1" type="ORF">DES45_101533</name>
</gene>
<dbReference type="EMBL" id="QQBB01000001">
    <property type="protein sequence ID" value="RDI62265.1"/>
    <property type="molecule type" value="Genomic_DNA"/>
</dbReference>
<sequence length="186" mass="21054">MTRVNGTAMPLADDSAQAINADFLHYVETCFPQWLQCVRRLKDEDSGGDYLELTIPDPAGITHEHPLEISTWGEEVTVSFGDYHTHFPWPQDHDGAESRDRVSGLIGAFLNEKLVTLSVWHEGRCKLGSTTYSSDLDRYRQIAAGDHELRIKSWRGTYNTVLPIDWHGYLKTLPSDLLTHLKASFP</sequence>
<name>A0A370HV38_9HYPH</name>
<evidence type="ECO:0000313" key="1">
    <source>
        <dbReference type="EMBL" id="RDI62265.1"/>
    </source>
</evidence>